<reference evidence="1" key="1">
    <citation type="journal article" date="2014" name="Front. Microbiol.">
        <title>High frequency of phylogenetically diverse reductive dehalogenase-homologous genes in deep subseafloor sedimentary metagenomes.</title>
        <authorList>
            <person name="Kawai M."/>
            <person name="Futagami T."/>
            <person name="Toyoda A."/>
            <person name="Takaki Y."/>
            <person name="Nishi S."/>
            <person name="Hori S."/>
            <person name="Arai W."/>
            <person name="Tsubouchi T."/>
            <person name="Morono Y."/>
            <person name="Uchiyama I."/>
            <person name="Ito T."/>
            <person name="Fujiyama A."/>
            <person name="Inagaki F."/>
            <person name="Takami H."/>
        </authorList>
    </citation>
    <scope>NUCLEOTIDE SEQUENCE</scope>
    <source>
        <strain evidence="1">Expedition CK06-06</strain>
    </source>
</reference>
<protein>
    <recommendedName>
        <fullName evidence="2">DUF1670 domain-containing protein</fullName>
    </recommendedName>
</protein>
<proteinExistence type="predicted"/>
<evidence type="ECO:0008006" key="2">
    <source>
        <dbReference type="Google" id="ProtNLM"/>
    </source>
</evidence>
<dbReference type="AlphaFoldDB" id="X0TUV9"/>
<dbReference type="EMBL" id="BARS01009813">
    <property type="protein sequence ID" value="GAF79915.1"/>
    <property type="molecule type" value="Genomic_DNA"/>
</dbReference>
<name>X0TUV9_9ZZZZ</name>
<organism evidence="1">
    <name type="scientific">marine sediment metagenome</name>
    <dbReference type="NCBI Taxonomy" id="412755"/>
    <lineage>
        <taxon>unclassified sequences</taxon>
        <taxon>metagenomes</taxon>
        <taxon>ecological metagenomes</taxon>
    </lineage>
</organism>
<accession>X0TUV9</accession>
<evidence type="ECO:0000313" key="1">
    <source>
        <dbReference type="EMBL" id="GAF79915.1"/>
    </source>
</evidence>
<dbReference type="Pfam" id="PF07900">
    <property type="entry name" value="DUF1670"/>
    <property type="match status" value="1"/>
</dbReference>
<dbReference type="InterPro" id="IPR012872">
    <property type="entry name" value="DUF1670"/>
</dbReference>
<gene>
    <name evidence="1" type="ORF">S01H1_18358</name>
</gene>
<sequence length="202" mass="22615">IWLAVDKNEKLGYKKSITETKTKSVVLTVLHPDDISKYLKGVPLDDIRRDAWVRLFQEANEQGAVLSETDVATIFKVCPTLVSRRIRAYEKEQGTMVPRRGTIHDLGRSVSHKATICRKKLTENKSTSQIAQETHHTPEAVDRYLKGLSQVVFCTNRGMSIKDISFVTSMSNGLIKQYAKLASTLKPNNGHSLKQPPHGGET</sequence>
<comment type="caution">
    <text evidence="1">The sequence shown here is derived from an EMBL/GenBank/DDBJ whole genome shotgun (WGS) entry which is preliminary data.</text>
</comment>
<feature type="non-terminal residue" evidence="1">
    <location>
        <position position="1"/>
    </location>
</feature>